<reference evidence="2 3" key="1">
    <citation type="journal article" date="2019" name="Commun. Biol.">
        <title>The bagworm genome reveals a unique fibroin gene that provides high tensile strength.</title>
        <authorList>
            <person name="Kono N."/>
            <person name="Nakamura H."/>
            <person name="Ohtoshi R."/>
            <person name="Tomita M."/>
            <person name="Numata K."/>
            <person name="Arakawa K."/>
        </authorList>
    </citation>
    <scope>NUCLEOTIDE SEQUENCE [LARGE SCALE GENOMIC DNA]</scope>
</reference>
<evidence type="ECO:0000313" key="3">
    <source>
        <dbReference type="Proteomes" id="UP000299102"/>
    </source>
</evidence>
<dbReference type="OrthoDB" id="8060926at2759"/>
<dbReference type="AlphaFoldDB" id="A0A4C1VEN7"/>
<feature type="region of interest" description="Disordered" evidence="1">
    <location>
        <begin position="82"/>
        <end position="102"/>
    </location>
</feature>
<comment type="caution">
    <text evidence="2">The sequence shown here is derived from an EMBL/GenBank/DDBJ whole genome shotgun (WGS) entry which is preliminary data.</text>
</comment>
<evidence type="ECO:0000313" key="2">
    <source>
        <dbReference type="EMBL" id="GBP36105.1"/>
    </source>
</evidence>
<feature type="compositionally biased region" description="Polar residues" evidence="1">
    <location>
        <begin position="93"/>
        <end position="102"/>
    </location>
</feature>
<accession>A0A4C1VEN7</accession>
<gene>
    <name evidence="2" type="ORF">EVAR_93798_1</name>
</gene>
<dbReference type="EMBL" id="BGZK01000314">
    <property type="protein sequence ID" value="GBP36105.1"/>
    <property type="molecule type" value="Genomic_DNA"/>
</dbReference>
<name>A0A4C1VEN7_EUMVA</name>
<evidence type="ECO:0000256" key="1">
    <source>
        <dbReference type="SAM" id="MobiDB-lite"/>
    </source>
</evidence>
<proteinExistence type="predicted"/>
<keyword evidence="3" id="KW-1185">Reference proteome</keyword>
<organism evidence="2 3">
    <name type="scientific">Eumeta variegata</name>
    <name type="common">Bagworm moth</name>
    <name type="synonym">Eumeta japonica</name>
    <dbReference type="NCBI Taxonomy" id="151549"/>
    <lineage>
        <taxon>Eukaryota</taxon>
        <taxon>Metazoa</taxon>
        <taxon>Ecdysozoa</taxon>
        <taxon>Arthropoda</taxon>
        <taxon>Hexapoda</taxon>
        <taxon>Insecta</taxon>
        <taxon>Pterygota</taxon>
        <taxon>Neoptera</taxon>
        <taxon>Endopterygota</taxon>
        <taxon>Lepidoptera</taxon>
        <taxon>Glossata</taxon>
        <taxon>Ditrysia</taxon>
        <taxon>Tineoidea</taxon>
        <taxon>Psychidae</taxon>
        <taxon>Oiketicinae</taxon>
        <taxon>Eumeta</taxon>
    </lineage>
</organism>
<sequence length="102" mass="11768">MIAKIKKKWLIQYHHAGNRLSKKTSRYIYVNSMRLHATVPICVKLNPENYGWFLDGHLKPKTFDGDQTLLKVDDILEITRKEDEEAASDFETDTTSGDSDPE</sequence>
<protein>
    <submittedName>
        <fullName evidence="2">Uncharacterized protein</fullName>
    </submittedName>
</protein>
<dbReference type="Proteomes" id="UP000299102">
    <property type="component" value="Unassembled WGS sequence"/>
</dbReference>